<feature type="signal peptide" evidence="8">
    <location>
        <begin position="1"/>
        <end position="15"/>
    </location>
</feature>
<evidence type="ECO:0000313" key="10">
    <source>
        <dbReference type="EMBL" id="AAV84262.1"/>
    </source>
</evidence>
<evidence type="ECO:0000256" key="7">
    <source>
        <dbReference type="RuleBase" id="RU363034"/>
    </source>
</evidence>
<accession>Q5QBG2</accession>
<reference evidence="10" key="1">
    <citation type="journal article" date="2005" name="Insect Mol. Biol.">
        <title>Midgut and salivary gland transcriptomes of the arbovirus vector Culicoides sonorensis (Diptera: Ceratopogonidae).</title>
        <authorList>
            <person name="Campbell C.L."/>
            <person name="Vandyke K.A."/>
            <person name="Letchworth G.J."/>
            <person name="Drolet B.S."/>
            <person name="Hanekamp T."/>
            <person name="Wilson W.C."/>
        </authorList>
    </citation>
    <scope>NUCLEOTIDE SEQUENCE</scope>
</reference>
<feature type="chain" id="PRO_5012813600" evidence="8">
    <location>
        <begin position="16"/>
        <end position="242"/>
    </location>
</feature>
<dbReference type="Pfam" id="PF00089">
    <property type="entry name" value="Trypsin"/>
    <property type="match status" value="1"/>
</dbReference>
<feature type="non-terminal residue" evidence="10">
    <location>
        <position position="242"/>
    </location>
</feature>
<evidence type="ECO:0000256" key="2">
    <source>
        <dbReference type="ARBA" id="ARBA00022757"/>
    </source>
</evidence>
<evidence type="ECO:0000256" key="4">
    <source>
        <dbReference type="ARBA" id="ARBA00022825"/>
    </source>
</evidence>
<dbReference type="PROSITE" id="PS50240">
    <property type="entry name" value="TRYPSIN_DOM"/>
    <property type="match status" value="1"/>
</dbReference>
<feature type="domain" description="Peptidase S1" evidence="9">
    <location>
        <begin position="26"/>
        <end position="242"/>
    </location>
</feature>
<dbReference type="GO" id="GO:0004252">
    <property type="term" value="F:serine-type endopeptidase activity"/>
    <property type="evidence" value="ECO:0007669"/>
    <property type="project" value="InterPro"/>
</dbReference>
<dbReference type="MEROPS" id="S01.130"/>
<keyword evidence="4 7" id="KW-0720">Serine protease</keyword>
<dbReference type="InterPro" id="IPR043504">
    <property type="entry name" value="Peptidase_S1_PA_chymotrypsin"/>
</dbReference>
<proteinExistence type="evidence at transcript level"/>
<evidence type="ECO:0000256" key="5">
    <source>
        <dbReference type="ARBA" id="ARBA00023157"/>
    </source>
</evidence>
<dbReference type="InterPro" id="IPR001314">
    <property type="entry name" value="Peptidase_S1A"/>
</dbReference>
<evidence type="ECO:0000256" key="1">
    <source>
        <dbReference type="ARBA" id="ARBA00022670"/>
    </source>
</evidence>
<dbReference type="AlphaFoldDB" id="Q5QBG2"/>
<dbReference type="SMART" id="SM00020">
    <property type="entry name" value="Tryp_SPc"/>
    <property type="match status" value="1"/>
</dbReference>
<keyword evidence="5" id="KW-1015">Disulfide bond</keyword>
<dbReference type="InterPro" id="IPR018114">
    <property type="entry name" value="TRYPSIN_HIS"/>
</dbReference>
<feature type="non-terminal residue" evidence="10">
    <location>
        <position position="1"/>
    </location>
</feature>
<dbReference type="GO" id="GO:0006508">
    <property type="term" value="P:proteolysis"/>
    <property type="evidence" value="ECO:0007669"/>
    <property type="project" value="UniProtKB-KW"/>
</dbReference>
<dbReference type="InterPro" id="IPR033116">
    <property type="entry name" value="TRYPSIN_SER"/>
</dbReference>
<dbReference type="FunFam" id="2.40.10.10:FF:000073">
    <property type="entry name" value="Trypsin alpha"/>
    <property type="match status" value="1"/>
</dbReference>
<sequence>FRAIVLSCLLVAVSADYYWTPKGNRIVGGNQISIEDRPFQVSLQLNGRHYCGGAILNPTTILTAAHCAQNSATSYSIRAGSTSKSSGGQLIRVVSKINHPRYGSSGFDWDVSIMKLESPLTFNSAVQPIKLAPAGLVVPDGENLVVSGWGTLSSGGSSPDALYEVGVPSVSQAVCIAAYGASSITDRMICAGIQGKDSCQGDSGGPLTWNDLHGWYCFMGTWMCLGWIPGFYARTSELREFI</sequence>
<keyword evidence="3 7" id="KW-0378">Hydrolase</keyword>
<dbReference type="GO" id="GO:0007586">
    <property type="term" value="P:digestion"/>
    <property type="evidence" value="ECO:0007669"/>
    <property type="project" value="UniProtKB-KW"/>
</dbReference>
<dbReference type="PROSITE" id="PS00135">
    <property type="entry name" value="TRYPSIN_SER"/>
    <property type="match status" value="1"/>
</dbReference>
<dbReference type="InterPro" id="IPR009003">
    <property type="entry name" value="Peptidase_S1_PA"/>
</dbReference>
<organism evidence="10">
    <name type="scientific">Culicoides sonorensis</name>
    <name type="common">Biting midge</name>
    <dbReference type="NCBI Taxonomy" id="179676"/>
    <lineage>
        <taxon>Eukaryota</taxon>
        <taxon>Metazoa</taxon>
        <taxon>Ecdysozoa</taxon>
        <taxon>Arthropoda</taxon>
        <taxon>Hexapoda</taxon>
        <taxon>Insecta</taxon>
        <taxon>Pterygota</taxon>
        <taxon>Neoptera</taxon>
        <taxon>Endopterygota</taxon>
        <taxon>Diptera</taxon>
        <taxon>Nematocera</taxon>
        <taxon>Chironomoidea</taxon>
        <taxon>Ceratopogonidae</taxon>
        <taxon>Ceratopogoninae</taxon>
        <taxon>Culicoides</taxon>
        <taxon>Monoculicoides</taxon>
    </lineage>
</organism>
<dbReference type="PRINTS" id="PR00722">
    <property type="entry name" value="CHYMOTRYPSIN"/>
</dbReference>
<evidence type="ECO:0000259" key="9">
    <source>
        <dbReference type="PROSITE" id="PS50240"/>
    </source>
</evidence>
<dbReference type="PANTHER" id="PTHR24276">
    <property type="entry name" value="POLYSERASE-RELATED"/>
    <property type="match status" value="1"/>
</dbReference>
<comment type="similarity">
    <text evidence="6">Belongs to the peptidase S1 family. CLIP subfamily.</text>
</comment>
<protein>
    <submittedName>
        <fullName evidence="10">Serine protease</fullName>
    </submittedName>
</protein>
<dbReference type="SUPFAM" id="SSF50494">
    <property type="entry name" value="Trypsin-like serine proteases"/>
    <property type="match status" value="1"/>
</dbReference>
<keyword evidence="8" id="KW-0732">Signal</keyword>
<evidence type="ECO:0000256" key="3">
    <source>
        <dbReference type="ARBA" id="ARBA00022801"/>
    </source>
</evidence>
<dbReference type="EMBL" id="AY752849">
    <property type="protein sequence ID" value="AAV84262.1"/>
    <property type="molecule type" value="mRNA"/>
</dbReference>
<dbReference type="PROSITE" id="PS00134">
    <property type="entry name" value="TRYPSIN_HIS"/>
    <property type="match status" value="1"/>
</dbReference>
<keyword evidence="2" id="KW-0222">Digestion</keyword>
<dbReference type="InterPro" id="IPR001254">
    <property type="entry name" value="Trypsin_dom"/>
</dbReference>
<name>Q5QBG2_CULSO</name>
<dbReference type="Gene3D" id="2.40.10.10">
    <property type="entry name" value="Trypsin-like serine proteases"/>
    <property type="match status" value="1"/>
</dbReference>
<evidence type="ECO:0000256" key="8">
    <source>
        <dbReference type="SAM" id="SignalP"/>
    </source>
</evidence>
<dbReference type="InterPro" id="IPR050430">
    <property type="entry name" value="Peptidase_S1"/>
</dbReference>
<dbReference type="VEuPathDB" id="VectorBase:CSON009631"/>
<dbReference type="PANTHER" id="PTHR24276:SF91">
    <property type="entry name" value="AT26814P-RELATED"/>
    <property type="match status" value="1"/>
</dbReference>
<evidence type="ECO:0000256" key="6">
    <source>
        <dbReference type="ARBA" id="ARBA00024195"/>
    </source>
</evidence>
<keyword evidence="1 7" id="KW-0645">Protease</keyword>
<dbReference type="CDD" id="cd00190">
    <property type="entry name" value="Tryp_SPc"/>
    <property type="match status" value="1"/>
</dbReference>